<comment type="similarity">
    <text evidence="6">Belongs to the class I-like SAM-binding methyltransferase superfamily. rRNA adenine N(6)-methyltransferase family.</text>
</comment>
<feature type="binding site" evidence="6">
    <location>
        <position position="37"/>
    </location>
    <ligand>
        <name>S-adenosyl-L-methionine</name>
        <dbReference type="ChEBI" id="CHEBI:59789"/>
    </ligand>
</feature>
<feature type="binding site" evidence="6">
    <location>
        <position position="112"/>
    </location>
    <ligand>
        <name>S-adenosyl-L-methionine</name>
        <dbReference type="ChEBI" id="CHEBI:59789"/>
    </ligand>
</feature>
<feature type="binding site" evidence="6">
    <location>
        <position position="65"/>
    </location>
    <ligand>
        <name>S-adenosyl-L-methionine</name>
        <dbReference type="ChEBI" id="CHEBI:59789"/>
    </ligand>
</feature>
<evidence type="ECO:0000313" key="9">
    <source>
        <dbReference type="EMBL" id="HGT99221.1"/>
    </source>
</evidence>
<name>A0A7J3N0C9_9CREN</name>
<proteinExistence type="inferred from homology"/>
<gene>
    <name evidence="9" type="primary">rsmA</name>
    <name evidence="8" type="ORF">ENT99_02775</name>
    <name evidence="9" type="ORF">ENU64_07340</name>
</gene>
<evidence type="ECO:0000259" key="7">
    <source>
        <dbReference type="SMART" id="SM00650"/>
    </source>
</evidence>
<comment type="caution">
    <text evidence="6">Lacks conserved residue(s) required for the propagation of feature annotation.</text>
</comment>
<feature type="domain" description="Ribosomal RNA adenine methylase transferase N-terminal" evidence="7">
    <location>
        <begin position="45"/>
        <end position="212"/>
    </location>
</feature>
<dbReference type="InterPro" id="IPR001737">
    <property type="entry name" value="KsgA/Erm"/>
</dbReference>
<dbReference type="GO" id="GO:0003723">
    <property type="term" value="F:RNA binding"/>
    <property type="evidence" value="ECO:0007669"/>
    <property type="project" value="UniProtKB-UniRule"/>
</dbReference>
<dbReference type="GO" id="GO:0052908">
    <property type="term" value="F:16S rRNA (adenine(1518)-N(6)/adenine(1519)-N(6))-dimethyltransferase activity"/>
    <property type="evidence" value="ECO:0007669"/>
    <property type="project" value="UniProtKB-EC"/>
</dbReference>
<keyword evidence="2 6" id="KW-0489">Methyltransferase</keyword>
<accession>A0A7J3N0C9</accession>
<evidence type="ECO:0000256" key="4">
    <source>
        <dbReference type="ARBA" id="ARBA00022691"/>
    </source>
</evidence>
<dbReference type="PROSITE" id="PS51689">
    <property type="entry name" value="SAM_RNA_A_N6_MT"/>
    <property type="match status" value="1"/>
</dbReference>
<evidence type="ECO:0000256" key="3">
    <source>
        <dbReference type="ARBA" id="ARBA00022679"/>
    </source>
</evidence>
<dbReference type="InterPro" id="IPR029063">
    <property type="entry name" value="SAM-dependent_MTases_sf"/>
</dbReference>
<dbReference type="SUPFAM" id="SSF53335">
    <property type="entry name" value="S-adenosyl-L-methionine-dependent methyltransferases"/>
    <property type="match status" value="1"/>
</dbReference>
<dbReference type="InterPro" id="IPR011530">
    <property type="entry name" value="rRNA_adenine_dimethylase"/>
</dbReference>
<feature type="binding site" evidence="6">
    <location>
        <position position="129"/>
    </location>
    <ligand>
        <name>S-adenosyl-L-methionine</name>
        <dbReference type="ChEBI" id="CHEBI:59789"/>
    </ligand>
</feature>
<sequence length="286" mass="32746">MVMDPLSLSKNELIKWIKHTLKYYGIKLKKKLSQVMLVDPKSYRKIFDTVASVNDARNNVVTEIGSGFGTLTASLARASNLYIIGIELDKRFAPILREVQESFINVDIVISDARLLLQSIRSIDMVVGNLPYHITSDLLTVIGKIDVRYALVTVQKDVADRLIAQPGTKNYGKISLFTQYLFDVELIEILPPNLFVPPPEVFSAIVLLKRKRTYKEYSYAESLVKCLFSFKRKNLLKSLKRCLKKNNICSTELSEKIWRKRVFQLAPEDIDILATLLKRTCLEKKE</sequence>
<dbReference type="InterPro" id="IPR020596">
    <property type="entry name" value="rRNA_Ade_Mease_Trfase_CS"/>
</dbReference>
<organism evidence="9">
    <name type="scientific">Ignisphaera aggregans</name>
    <dbReference type="NCBI Taxonomy" id="334771"/>
    <lineage>
        <taxon>Archaea</taxon>
        <taxon>Thermoproteota</taxon>
        <taxon>Thermoprotei</taxon>
        <taxon>Desulfurococcales</taxon>
        <taxon>Desulfurococcaceae</taxon>
        <taxon>Ignisphaera</taxon>
    </lineage>
</organism>
<protein>
    <submittedName>
        <fullName evidence="9">Ribosomal RNA small subunit methyltransferase A</fullName>
        <ecNumber evidence="9">2.1.1.182</ecNumber>
    </submittedName>
</protein>
<dbReference type="EC" id="2.1.1.182" evidence="9"/>
<keyword evidence="3 6" id="KW-0808">Transferase</keyword>
<keyword evidence="4 6" id="KW-0949">S-adenosyl-L-methionine</keyword>
<dbReference type="PANTHER" id="PTHR11727:SF7">
    <property type="entry name" value="DIMETHYLADENOSINE TRANSFERASE-RELATED"/>
    <property type="match status" value="1"/>
</dbReference>
<dbReference type="CDD" id="cd02440">
    <property type="entry name" value="AdoMet_MTases"/>
    <property type="match status" value="1"/>
</dbReference>
<evidence type="ECO:0000256" key="6">
    <source>
        <dbReference type="PROSITE-ProRule" id="PRU01026"/>
    </source>
</evidence>
<dbReference type="PROSITE" id="PS01131">
    <property type="entry name" value="RRNA_A_DIMETH"/>
    <property type="match status" value="1"/>
</dbReference>
<reference evidence="9" key="1">
    <citation type="journal article" date="2020" name="mSystems">
        <title>Genome- and Community-Level Interaction Insights into Carbon Utilization and Element Cycling Functions of Hydrothermarchaeota in Hydrothermal Sediment.</title>
        <authorList>
            <person name="Zhou Z."/>
            <person name="Liu Y."/>
            <person name="Xu W."/>
            <person name="Pan J."/>
            <person name="Luo Z.H."/>
            <person name="Li M."/>
        </authorList>
    </citation>
    <scope>NUCLEOTIDE SEQUENCE [LARGE SCALE GENOMIC DNA]</scope>
    <source>
        <strain evidence="8">SpSt-629</strain>
        <strain evidence="9">SpSt-688</strain>
    </source>
</reference>
<dbReference type="EMBL" id="DTDH01000205">
    <property type="protein sequence ID" value="HGT99221.1"/>
    <property type="molecule type" value="Genomic_DNA"/>
</dbReference>
<dbReference type="NCBIfam" id="TIGR00755">
    <property type="entry name" value="ksgA"/>
    <property type="match status" value="1"/>
</dbReference>
<comment type="caution">
    <text evidence="9">The sequence shown here is derived from an EMBL/GenBank/DDBJ whole genome shotgun (WGS) entry which is preliminary data.</text>
</comment>
<evidence type="ECO:0000256" key="5">
    <source>
        <dbReference type="ARBA" id="ARBA00022884"/>
    </source>
</evidence>
<dbReference type="InterPro" id="IPR020598">
    <property type="entry name" value="rRNA_Ade_methylase_Trfase_N"/>
</dbReference>
<dbReference type="Pfam" id="PF00398">
    <property type="entry name" value="RrnaAD"/>
    <property type="match status" value="1"/>
</dbReference>
<dbReference type="SMART" id="SM00650">
    <property type="entry name" value="rADc"/>
    <property type="match status" value="1"/>
</dbReference>
<dbReference type="AlphaFoldDB" id="A0A7J3N0C9"/>
<keyword evidence="1" id="KW-0698">rRNA processing</keyword>
<dbReference type="EMBL" id="DTAU01000048">
    <property type="protein sequence ID" value="HFQ78611.1"/>
    <property type="molecule type" value="Genomic_DNA"/>
</dbReference>
<evidence type="ECO:0000256" key="1">
    <source>
        <dbReference type="ARBA" id="ARBA00022552"/>
    </source>
</evidence>
<dbReference type="Gene3D" id="3.40.50.150">
    <property type="entry name" value="Vaccinia Virus protein VP39"/>
    <property type="match status" value="1"/>
</dbReference>
<evidence type="ECO:0000256" key="2">
    <source>
        <dbReference type="ARBA" id="ARBA00022603"/>
    </source>
</evidence>
<feature type="binding site" evidence="6">
    <location>
        <position position="87"/>
    </location>
    <ligand>
        <name>S-adenosyl-L-methionine</name>
        <dbReference type="ChEBI" id="CHEBI:59789"/>
    </ligand>
</feature>
<evidence type="ECO:0000313" key="8">
    <source>
        <dbReference type="EMBL" id="HFQ78611.1"/>
    </source>
</evidence>
<dbReference type="PANTHER" id="PTHR11727">
    <property type="entry name" value="DIMETHYLADENOSINE TRANSFERASE"/>
    <property type="match status" value="1"/>
</dbReference>
<keyword evidence="5 6" id="KW-0694">RNA-binding</keyword>